<dbReference type="PROSITE" id="PS00606">
    <property type="entry name" value="KS3_1"/>
    <property type="match status" value="1"/>
</dbReference>
<gene>
    <name evidence="5" type="ordered locus">Acav_1381</name>
</gene>
<organism evidence="5 6">
    <name type="scientific">Paracidovorax avenae (strain ATCC 19860 / DSM 7227 / CCUG 15838 / JCM 20985 / LMG 2117 / NCPPB 1011)</name>
    <name type="common">Acidovorax avenae</name>
    <dbReference type="NCBI Taxonomy" id="643561"/>
    <lineage>
        <taxon>Bacteria</taxon>
        <taxon>Pseudomonadati</taxon>
        <taxon>Pseudomonadota</taxon>
        <taxon>Betaproteobacteria</taxon>
        <taxon>Burkholderiales</taxon>
        <taxon>Comamonadaceae</taxon>
        <taxon>Paracidovorax</taxon>
    </lineage>
</organism>
<dbReference type="GeneID" id="34238093"/>
<dbReference type="KEGG" id="aaa:Acav_1381"/>
<proteinExistence type="inferred from homology"/>
<dbReference type="InterPro" id="IPR014031">
    <property type="entry name" value="Ketoacyl_synth_C"/>
</dbReference>
<dbReference type="AlphaFoldDB" id="F0Q231"/>
<dbReference type="InterPro" id="IPR000794">
    <property type="entry name" value="Beta-ketoacyl_synthase"/>
</dbReference>
<protein>
    <submittedName>
        <fullName evidence="5">Beta-ketoacyl-acyl-carrier-protein synthase I</fullName>
        <ecNumber evidence="5">2.3.1.41</ecNumber>
    </submittedName>
</protein>
<dbReference type="NCBIfam" id="NF006618">
    <property type="entry name" value="PRK09185.1"/>
    <property type="match status" value="1"/>
</dbReference>
<evidence type="ECO:0000256" key="3">
    <source>
        <dbReference type="RuleBase" id="RU003694"/>
    </source>
</evidence>
<evidence type="ECO:0000256" key="2">
    <source>
        <dbReference type="ARBA" id="ARBA00022679"/>
    </source>
</evidence>
<dbReference type="PANTHER" id="PTHR11712">
    <property type="entry name" value="POLYKETIDE SYNTHASE-RELATED"/>
    <property type="match status" value="1"/>
</dbReference>
<dbReference type="HOGENOM" id="CLU_000022_69_0_4"/>
<keyword evidence="5" id="KW-0012">Acyltransferase</keyword>
<dbReference type="PROSITE" id="PS52004">
    <property type="entry name" value="KS3_2"/>
    <property type="match status" value="1"/>
</dbReference>
<dbReference type="EC" id="2.3.1.41" evidence="5"/>
<reference evidence="5" key="1">
    <citation type="submission" date="2011-02" db="EMBL/GenBank/DDBJ databases">
        <title>Complete sequence of Acidovorax avenae subsp. avenae ATCC 19860.</title>
        <authorList>
            <consortium name="US DOE Joint Genome Institute"/>
            <person name="Lucas S."/>
            <person name="Copeland A."/>
            <person name="Lapidus A."/>
            <person name="Cheng J.-F."/>
            <person name="Goodwin L."/>
            <person name="Pitluck S."/>
            <person name="Chertkov O."/>
            <person name="Held B."/>
            <person name="Detter J.C."/>
            <person name="Han C."/>
            <person name="Tapia R."/>
            <person name="Land M."/>
            <person name="Hauser L."/>
            <person name="Kyrpides N."/>
            <person name="Ivanova N."/>
            <person name="Ovchinnikova G."/>
            <person name="Pagani I."/>
            <person name="Gordon S."/>
            <person name="Woyke T."/>
        </authorList>
    </citation>
    <scope>NUCLEOTIDE SEQUENCE</scope>
    <source>
        <strain evidence="5">ATCC 19860</strain>
    </source>
</reference>
<dbReference type="GO" id="GO:0004315">
    <property type="term" value="F:3-oxoacyl-[acyl-carrier-protein] synthase activity"/>
    <property type="evidence" value="ECO:0007669"/>
    <property type="project" value="UniProtKB-EC"/>
</dbReference>
<dbReference type="GO" id="GO:0006633">
    <property type="term" value="P:fatty acid biosynthetic process"/>
    <property type="evidence" value="ECO:0007669"/>
    <property type="project" value="InterPro"/>
</dbReference>
<accession>F0Q231</accession>
<evidence type="ECO:0000313" key="5">
    <source>
        <dbReference type="EMBL" id="ADX45303.1"/>
    </source>
</evidence>
<sequence length="396" mass="41175">MTSRIYLPALGLVNALGHSVDAVADGLFRGDTTGLVLEDGWIPGRPARIGRARPPDLPAIPEALAAWDCRNNRLLLQALAQIAPAVDEAVARYGRPRIGVVLGTSTSGVAEGEAALAHHRAHASLPRGYAYTQQEIGMPGPFLARYLGLGGPAYTVSTACTSSAKAFASARRLLRHGLCDAVLVGGVDSLCRLTVNGFTSLESTSPDVCNPMSRHRRGINIGEGAALFLMTREPAPVELLGIGESSDAHHISAPHPEGLGAELAMRAALADARLPPAAVGYLNLHATATPKNDQMESLAVARVFADGVCASGTKPLTGHTLGAAGATELAFCWLAVTRGLIPPHVWDGQPDPELAPLRLAGPGERFAPGAQRIAMSNSFAFGGSNASLLVGLCPER</sequence>
<keyword evidence="2 3" id="KW-0808">Transferase</keyword>
<dbReference type="EMBL" id="CP002521">
    <property type="protein sequence ID" value="ADX45303.1"/>
    <property type="molecule type" value="Genomic_DNA"/>
</dbReference>
<dbReference type="InterPro" id="IPR014030">
    <property type="entry name" value="Ketoacyl_synth_N"/>
</dbReference>
<dbReference type="GO" id="GO:0005829">
    <property type="term" value="C:cytosol"/>
    <property type="evidence" value="ECO:0007669"/>
    <property type="project" value="TreeGrafter"/>
</dbReference>
<evidence type="ECO:0000256" key="1">
    <source>
        <dbReference type="ARBA" id="ARBA00008467"/>
    </source>
</evidence>
<comment type="similarity">
    <text evidence="1 3">Belongs to the thiolase-like superfamily. Beta-ketoacyl-ACP synthases family.</text>
</comment>
<evidence type="ECO:0000259" key="4">
    <source>
        <dbReference type="PROSITE" id="PS52004"/>
    </source>
</evidence>
<dbReference type="InterPro" id="IPR018201">
    <property type="entry name" value="Ketoacyl_synth_AS"/>
</dbReference>
<dbReference type="Pfam" id="PF02801">
    <property type="entry name" value="Ketoacyl-synt_C"/>
    <property type="match status" value="1"/>
</dbReference>
<dbReference type="RefSeq" id="WP_013593830.1">
    <property type="nucleotide sequence ID" value="NC_015138.1"/>
</dbReference>
<dbReference type="PANTHER" id="PTHR11712:SF320">
    <property type="entry name" value="BETA-KETOACYL SYNTHASE"/>
    <property type="match status" value="1"/>
</dbReference>
<dbReference type="Proteomes" id="UP000002482">
    <property type="component" value="Chromosome"/>
</dbReference>
<dbReference type="SMART" id="SM00825">
    <property type="entry name" value="PKS_KS"/>
    <property type="match status" value="1"/>
</dbReference>
<name>F0Q231_PARA1</name>
<dbReference type="OrthoDB" id="9808669at2"/>
<dbReference type="CDD" id="cd00834">
    <property type="entry name" value="KAS_I_II"/>
    <property type="match status" value="1"/>
</dbReference>
<dbReference type="InterPro" id="IPR016039">
    <property type="entry name" value="Thiolase-like"/>
</dbReference>
<dbReference type="Gene3D" id="3.40.47.10">
    <property type="match status" value="1"/>
</dbReference>
<feature type="domain" description="Ketosynthase family 3 (KS3)" evidence="4">
    <location>
        <begin position="1"/>
        <end position="392"/>
    </location>
</feature>
<dbReference type="SUPFAM" id="SSF53901">
    <property type="entry name" value="Thiolase-like"/>
    <property type="match status" value="2"/>
</dbReference>
<evidence type="ECO:0000313" key="6">
    <source>
        <dbReference type="Proteomes" id="UP000002482"/>
    </source>
</evidence>
<dbReference type="Pfam" id="PF00109">
    <property type="entry name" value="ketoacyl-synt"/>
    <property type="match status" value="1"/>
</dbReference>
<keyword evidence="6" id="KW-1185">Reference proteome</keyword>
<dbReference type="InterPro" id="IPR020841">
    <property type="entry name" value="PKS_Beta-ketoAc_synthase_dom"/>
</dbReference>